<organism evidence="2 3">
    <name type="scientific">Pelosinus propionicus DSM 13327</name>
    <dbReference type="NCBI Taxonomy" id="1123291"/>
    <lineage>
        <taxon>Bacteria</taxon>
        <taxon>Bacillati</taxon>
        <taxon>Bacillota</taxon>
        <taxon>Negativicutes</taxon>
        <taxon>Selenomonadales</taxon>
        <taxon>Sporomusaceae</taxon>
        <taxon>Pelosinus</taxon>
    </lineage>
</organism>
<evidence type="ECO:0000259" key="1">
    <source>
        <dbReference type="PROSITE" id="PS51725"/>
    </source>
</evidence>
<dbReference type="PANTHER" id="PTHR33336:SF1">
    <property type="entry name" value="(4S)-4-HYDROXY-5-PHOSPHONOOXYPENTANE-2,3-DIONE ISOMERASE"/>
    <property type="match status" value="1"/>
</dbReference>
<reference evidence="3" key="1">
    <citation type="submission" date="2016-10" db="EMBL/GenBank/DDBJ databases">
        <authorList>
            <person name="Varghese N."/>
            <person name="Submissions S."/>
        </authorList>
    </citation>
    <scope>NUCLEOTIDE SEQUENCE [LARGE SCALE GENOMIC DNA]</scope>
    <source>
        <strain evidence="3">DSM 13327</strain>
    </source>
</reference>
<sequence length="101" mass="11628">MIVTCVTIYVKEPFISNFIEATLDNHRNSIKEEGNLRFDVLRCTSDETRFFLYEAYSSEEAAADHKRTAHYLKWRDTVADWMARPRAGVAHSVIAPLADSF</sequence>
<dbReference type="GO" id="GO:0005829">
    <property type="term" value="C:cytosol"/>
    <property type="evidence" value="ECO:0007669"/>
    <property type="project" value="TreeGrafter"/>
</dbReference>
<keyword evidence="3" id="KW-1185">Reference proteome</keyword>
<dbReference type="Proteomes" id="UP000199520">
    <property type="component" value="Unassembled WGS sequence"/>
</dbReference>
<dbReference type="OrthoDB" id="9812754at2"/>
<dbReference type="PANTHER" id="PTHR33336">
    <property type="entry name" value="QUINOL MONOOXYGENASE YGIN-RELATED"/>
    <property type="match status" value="1"/>
</dbReference>
<dbReference type="Gene3D" id="3.30.70.100">
    <property type="match status" value="1"/>
</dbReference>
<dbReference type="InterPro" id="IPR007138">
    <property type="entry name" value="ABM_dom"/>
</dbReference>
<dbReference type="InterPro" id="IPR050744">
    <property type="entry name" value="AI-2_Isomerase_LsrG"/>
</dbReference>
<proteinExistence type="predicted"/>
<dbReference type="SUPFAM" id="SSF54909">
    <property type="entry name" value="Dimeric alpha+beta barrel"/>
    <property type="match status" value="1"/>
</dbReference>
<dbReference type="STRING" id="1123291.SAMN04490355_100765"/>
<feature type="domain" description="ABM" evidence="1">
    <location>
        <begin position="2"/>
        <end position="90"/>
    </location>
</feature>
<dbReference type="InterPro" id="IPR011008">
    <property type="entry name" value="Dimeric_a/b-barrel"/>
</dbReference>
<evidence type="ECO:0000313" key="3">
    <source>
        <dbReference type="Proteomes" id="UP000199520"/>
    </source>
</evidence>
<dbReference type="Pfam" id="PF03992">
    <property type="entry name" value="ABM"/>
    <property type="match status" value="1"/>
</dbReference>
<gene>
    <name evidence="2" type="ORF">SAMN04490355_100765</name>
</gene>
<protein>
    <submittedName>
        <fullName evidence="2">Autoinducer 2-degrading protein</fullName>
    </submittedName>
</protein>
<name>A0A1I4IA69_9FIRM</name>
<dbReference type="PROSITE" id="PS51725">
    <property type="entry name" value="ABM"/>
    <property type="match status" value="1"/>
</dbReference>
<accession>A0A1I4IA69</accession>
<dbReference type="RefSeq" id="WP_090933615.1">
    <property type="nucleotide sequence ID" value="NZ_FOTS01000007.1"/>
</dbReference>
<dbReference type="AlphaFoldDB" id="A0A1I4IA69"/>
<evidence type="ECO:0000313" key="2">
    <source>
        <dbReference type="EMBL" id="SFL50977.1"/>
    </source>
</evidence>
<dbReference type="GO" id="GO:0016491">
    <property type="term" value="F:oxidoreductase activity"/>
    <property type="evidence" value="ECO:0007669"/>
    <property type="project" value="TreeGrafter"/>
</dbReference>
<dbReference type="EMBL" id="FOTS01000007">
    <property type="protein sequence ID" value="SFL50977.1"/>
    <property type="molecule type" value="Genomic_DNA"/>
</dbReference>